<gene>
    <name evidence="8" type="primary">fliC_2</name>
    <name evidence="8" type="ORF">EHSB41UT_03449</name>
</gene>
<feature type="domain" description="Flagellin N-terminal" evidence="6">
    <location>
        <begin position="4"/>
        <end position="139"/>
    </location>
</feature>
<feature type="coiled-coil region" evidence="5">
    <location>
        <begin position="321"/>
        <end position="359"/>
    </location>
</feature>
<dbReference type="EMBL" id="FWPT01000008">
    <property type="protein sequence ID" value="SMA49667.1"/>
    <property type="molecule type" value="Genomic_DNA"/>
</dbReference>
<evidence type="ECO:0000256" key="3">
    <source>
        <dbReference type="ARBA" id="ARBA00023143"/>
    </source>
</evidence>
<feature type="domain" description="Flagellin C-terminal" evidence="7">
    <location>
        <begin position="319"/>
        <end position="398"/>
    </location>
</feature>
<organism evidence="8 9">
    <name type="scientific">Parendozoicomonas haliclonae</name>
    <dbReference type="NCBI Taxonomy" id="1960125"/>
    <lineage>
        <taxon>Bacteria</taxon>
        <taxon>Pseudomonadati</taxon>
        <taxon>Pseudomonadota</taxon>
        <taxon>Gammaproteobacteria</taxon>
        <taxon>Oceanospirillales</taxon>
        <taxon>Endozoicomonadaceae</taxon>
        <taxon>Parendozoicomonas</taxon>
    </lineage>
</organism>
<dbReference type="Proteomes" id="UP000196573">
    <property type="component" value="Unassembled WGS sequence"/>
</dbReference>
<keyword evidence="8" id="KW-0969">Cilium</keyword>
<dbReference type="PANTHER" id="PTHR42792:SF2">
    <property type="entry name" value="FLAGELLIN"/>
    <property type="match status" value="1"/>
</dbReference>
<evidence type="ECO:0000256" key="2">
    <source>
        <dbReference type="ARBA" id="ARBA00022525"/>
    </source>
</evidence>
<dbReference type="InterPro" id="IPR042187">
    <property type="entry name" value="Flagellin_C_sub2"/>
</dbReference>
<evidence type="ECO:0000259" key="6">
    <source>
        <dbReference type="Pfam" id="PF00669"/>
    </source>
</evidence>
<dbReference type="GO" id="GO:0009288">
    <property type="term" value="C:bacterial-type flagellum"/>
    <property type="evidence" value="ECO:0007669"/>
    <property type="project" value="UniProtKB-SubCell"/>
</dbReference>
<dbReference type="GO" id="GO:0005576">
    <property type="term" value="C:extracellular region"/>
    <property type="evidence" value="ECO:0007669"/>
    <property type="project" value="UniProtKB-SubCell"/>
</dbReference>
<keyword evidence="5" id="KW-0175">Coiled coil</keyword>
<keyword evidence="8" id="KW-0282">Flagellum</keyword>
<dbReference type="GO" id="GO:0005198">
    <property type="term" value="F:structural molecule activity"/>
    <property type="evidence" value="ECO:0007669"/>
    <property type="project" value="UniProtKB-UniRule"/>
</dbReference>
<dbReference type="RefSeq" id="WP_207626686.1">
    <property type="nucleotide sequence ID" value="NZ_CBCSCN010000010.1"/>
</dbReference>
<comment type="function">
    <text evidence="4">Flagellin is the subunit protein which polymerizes to form the filaments of bacterial flagella.</text>
</comment>
<dbReference type="PRINTS" id="PR00207">
    <property type="entry name" value="FLAGELLIN"/>
</dbReference>
<dbReference type="Gene3D" id="3.30.70.2120">
    <property type="match status" value="1"/>
</dbReference>
<dbReference type="AlphaFoldDB" id="A0A1X7AQI2"/>
<evidence type="ECO:0000256" key="1">
    <source>
        <dbReference type="ARBA" id="ARBA00005709"/>
    </source>
</evidence>
<evidence type="ECO:0000256" key="5">
    <source>
        <dbReference type="SAM" id="Coils"/>
    </source>
</evidence>
<keyword evidence="9" id="KW-1185">Reference proteome</keyword>
<dbReference type="PANTHER" id="PTHR42792">
    <property type="entry name" value="FLAGELLIN"/>
    <property type="match status" value="1"/>
</dbReference>
<dbReference type="Gene3D" id="1.20.1330.10">
    <property type="entry name" value="f41 fragment of flagellin, N-terminal domain"/>
    <property type="match status" value="1"/>
</dbReference>
<dbReference type="Gene3D" id="6.10.10.10">
    <property type="entry name" value="Flagellar export chaperone, C-terminal domain"/>
    <property type="match status" value="1"/>
</dbReference>
<comment type="similarity">
    <text evidence="1 4">Belongs to the bacterial flagellin family.</text>
</comment>
<keyword evidence="3 4" id="KW-0975">Bacterial flagellum</keyword>
<dbReference type="SUPFAM" id="SSF64518">
    <property type="entry name" value="Phase 1 flagellin"/>
    <property type="match status" value="1"/>
</dbReference>
<sequence length="404" mass="42245">MITINTNTTAMIAQNNLLNTQKGLTSSMERLSTGLRINSASDDAAGMQISNRMQTQRNGLDVAMRNANDAISMAQTAEGAMSENTDILNRMRDLALQSANDSNTDGDRAAMQKEVDALKEEITRIHNTTNFAGKKLLNGDAGALSFQVGSNSNETIEVKIDEISTSSLKGKISEDLAAGNVTIDSKQISDALTKANNNGSAAGSEVKFSIGTTDGTTPAVEEITLAAKAANTPAEDAYTLEDIVDAINAKTDDSGVSAVADSNGGITLSTKGINAIAVEEETAGTIVDKTGVAGKTAGSELTVADIDLKTAAGAQAAVDILDGALKQVDEQRANLGAVQNRLESTIDNLSNINENLTQSQSRIKDVDFAKETTNMTSKQMMMQAGSTVLSQAKGMSQYATMLMG</sequence>
<keyword evidence="8" id="KW-0966">Cell projection</keyword>
<dbReference type="Pfam" id="PF00700">
    <property type="entry name" value="Flagellin_C"/>
    <property type="match status" value="1"/>
</dbReference>
<reference evidence="8 9" key="1">
    <citation type="submission" date="2017-03" db="EMBL/GenBank/DDBJ databases">
        <authorList>
            <person name="Afonso C.L."/>
            <person name="Miller P.J."/>
            <person name="Scott M.A."/>
            <person name="Spackman E."/>
            <person name="Goraichik I."/>
            <person name="Dimitrov K.M."/>
            <person name="Suarez D.L."/>
            <person name="Swayne D.E."/>
        </authorList>
    </citation>
    <scope>NUCLEOTIDE SEQUENCE [LARGE SCALE GENOMIC DNA]</scope>
    <source>
        <strain evidence="8">SB41UT1</strain>
    </source>
</reference>
<name>A0A1X7AQI2_9GAMM</name>
<dbReference type="Pfam" id="PF07196">
    <property type="entry name" value="Flagellin_IN"/>
    <property type="match status" value="1"/>
</dbReference>
<keyword evidence="2 4" id="KW-0964">Secreted</keyword>
<dbReference type="InterPro" id="IPR046358">
    <property type="entry name" value="Flagellin_C"/>
</dbReference>
<proteinExistence type="inferred from homology"/>
<evidence type="ECO:0000313" key="8">
    <source>
        <dbReference type="EMBL" id="SMA49667.1"/>
    </source>
</evidence>
<accession>A0A1X7AQI2</accession>
<evidence type="ECO:0000256" key="4">
    <source>
        <dbReference type="RuleBase" id="RU362073"/>
    </source>
</evidence>
<dbReference type="Pfam" id="PF00669">
    <property type="entry name" value="Flagellin_N"/>
    <property type="match status" value="1"/>
</dbReference>
<dbReference type="InterPro" id="IPR001492">
    <property type="entry name" value="Flagellin"/>
</dbReference>
<protein>
    <recommendedName>
        <fullName evidence="4">Flagellin</fullName>
    </recommendedName>
</protein>
<dbReference type="InterPro" id="IPR001029">
    <property type="entry name" value="Flagellin_N"/>
</dbReference>
<dbReference type="InterPro" id="IPR010810">
    <property type="entry name" value="Flagellin_hook_IN_motif"/>
</dbReference>
<comment type="subcellular location">
    <subcellularLocation>
        <location evidence="4">Secreted</location>
    </subcellularLocation>
    <subcellularLocation>
        <location evidence="4">Bacterial flagellum</location>
    </subcellularLocation>
</comment>
<evidence type="ECO:0000313" key="9">
    <source>
        <dbReference type="Proteomes" id="UP000196573"/>
    </source>
</evidence>
<evidence type="ECO:0000259" key="7">
    <source>
        <dbReference type="Pfam" id="PF00700"/>
    </source>
</evidence>